<evidence type="ECO:0000313" key="3">
    <source>
        <dbReference type="EMBL" id="QSG06375.1"/>
    </source>
</evidence>
<reference evidence="3" key="1">
    <citation type="submission" date="2020-11" db="EMBL/GenBank/DDBJ databases">
        <title>Carbohydrate-dependent, anaerobic sulfur respiration: A novel catabolism in halophilic archaea.</title>
        <authorList>
            <person name="Sorokin D.Y."/>
            <person name="Messina E."/>
            <person name="Smedile F."/>
            <person name="La Cono V."/>
            <person name="Hallsworth J.E."/>
            <person name="Yakimov M.M."/>
        </authorList>
    </citation>
    <scope>NUCLEOTIDE SEQUENCE</scope>
    <source>
        <strain evidence="3">HSR12-1</strain>
    </source>
</reference>
<feature type="region of interest" description="Disordered" evidence="1">
    <location>
        <begin position="1"/>
        <end position="27"/>
    </location>
</feature>
<keyword evidence="3" id="KW-0378">Hydrolase</keyword>
<dbReference type="GO" id="GO:0006508">
    <property type="term" value="P:proteolysis"/>
    <property type="evidence" value="ECO:0007669"/>
    <property type="project" value="UniProtKB-KW"/>
</dbReference>
<evidence type="ECO:0000313" key="4">
    <source>
        <dbReference type="Proteomes" id="UP000663525"/>
    </source>
</evidence>
<name>A0A897N5V6_9EURY</name>
<keyword evidence="3" id="KW-0645">Protease</keyword>
<dbReference type="GO" id="GO:0006950">
    <property type="term" value="P:response to stress"/>
    <property type="evidence" value="ECO:0007669"/>
    <property type="project" value="UniProtKB-ARBA"/>
</dbReference>
<dbReference type="Pfam" id="PF10263">
    <property type="entry name" value="SprT-like"/>
    <property type="match status" value="1"/>
</dbReference>
<dbReference type="GO" id="GO:0008237">
    <property type="term" value="F:metallopeptidase activity"/>
    <property type="evidence" value="ECO:0007669"/>
    <property type="project" value="UniProtKB-KW"/>
</dbReference>
<dbReference type="EMBL" id="CP064787">
    <property type="protein sequence ID" value="QSG06375.1"/>
    <property type="molecule type" value="Genomic_DNA"/>
</dbReference>
<dbReference type="SMART" id="SM00731">
    <property type="entry name" value="SprT"/>
    <property type="match status" value="1"/>
</dbReference>
<sequence>MKFPKEVATQSKAEPAADSEPTFPDDMGKADLRAAITEYQEWCADHYDELEIDLDGIPVEVSTQMKRTAGKVAHVKHTGEIKYIRYAFKAYQKWGWKQFSETIRHELIHVHTVQNYRQGGHGYRFKALVEPLETTRHCESFAVEDAKYILYCSECDTDVAHRYKRSKTVTEPERYRSKCCNAPLRVETNR</sequence>
<gene>
    <name evidence="3" type="primary">sprT</name>
    <name evidence="3" type="ORF">HSR121_2043</name>
</gene>
<dbReference type="Proteomes" id="UP000663525">
    <property type="component" value="Chromosome"/>
</dbReference>
<proteinExistence type="predicted"/>
<dbReference type="RefSeq" id="WP_229112820.1">
    <property type="nucleotide sequence ID" value="NZ_CP064787.1"/>
</dbReference>
<keyword evidence="3" id="KW-0482">Metalloprotease</keyword>
<feature type="domain" description="SprT-like" evidence="2">
    <location>
        <begin position="30"/>
        <end position="187"/>
    </location>
</feature>
<protein>
    <submittedName>
        <fullName evidence="3">Zn-dependent metalloprotease, SprT family</fullName>
    </submittedName>
</protein>
<accession>A0A897N5V6</accession>
<dbReference type="GeneID" id="68855611"/>
<organism evidence="3 4">
    <name type="scientific">Halapricum desulfuricans</name>
    <dbReference type="NCBI Taxonomy" id="2841257"/>
    <lineage>
        <taxon>Archaea</taxon>
        <taxon>Methanobacteriati</taxon>
        <taxon>Methanobacteriota</taxon>
        <taxon>Stenosarchaea group</taxon>
        <taxon>Halobacteria</taxon>
        <taxon>Halobacteriales</taxon>
        <taxon>Haloarculaceae</taxon>
        <taxon>Halapricum</taxon>
    </lineage>
</organism>
<dbReference type="AlphaFoldDB" id="A0A897N5V6"/>
<evidence type="ECO:0000259" key="2">
    <source>
        <dbReference type="SMART" id="SM00731"/>
    </source>
</evidence>
<dbReference type="InterPro" id="IPR006640">
    <property type="entry name" value="SprT-like_domain"/>
</dbReference>
<evidence type="ECO:0000256" key="1">
    <source>
        <dbReference type="SAM" id="MobiDB-lite"/>
    </source>
</evidence>